<protein>
    <submittedName>
        <fullName evidence="1">Uncharacterized protein</fullName>
    </submittedName>
</protein>
<reference evidence="1" key="1">
    <citation type="journal article" date="2020" name="Nature">
        <title>Giant virus diversity and host interactions through global metagenomics.</title>
        <authorList>
            <person name="Schulz F."/>
            <person name="Roux S."/>
            <person name="Paez-Espino D."/>
            <person name="Jungbluth S."/>
            <person name="Walsh D.A."/>
            <person name="Denef V.J."/>
            <person name="McMahon K.D."/>
            <person name="Konstantinidis K.T."/>
            <person name="Eloe-Fadrosh E.A."/>
            <person name="Kyrpides N.C."/>
            <person name="Woyke T."/>
        </authorList>
    </citation>
    <scope>NUCLEOTIDE SEQUENCE</scope>
    <source>
        <strain evidence="1">GVMAG-M-3300009068-24</strain>
    </source>
</reference>
<evidence type="ECO:0000313" key="1">
    <source>
        <dbReference type="EMBL" id="QHT29675.1"/>
    </source>
</evidence>
<dbReference type="EMBL" id="MN738881">
    <property type="protein sequence ID" value="QHT29675.1"/>
    <property type="molecule type" value="Genomic_DNA"/>
</dbReference>
<sequence length="161" mass="17121">MNTPAGGMTLPQVISLIDKRLTNLEVMTKTLSDKQDAYDAEAPLSSAGEATTSPDIQERFEVMADEIANLKNIVMSLQAYTMDVNRMLLEGRGVTKPMAESASSEAAEVPDTGSNANVAADSSLPATAVTLDATAMMMGPEEESEDEYVAPITKVRWSSAS</sequence>
<accession>A0A6C0EQW4</accession>
<dbReference type="AlphaFoldDB" id="A0A6C0EQW4"/>
<name>A0A6C0EQW4_9ZZZZ</name>
<organism evidence="1">
    <name type="scientific">viral metagenome</name>
    <dbReference type="NCBI Taxonomy" id="1070528"/>
    <lineage>
        <taxon>unclassified sequences</taxon>
        <taxon>metagenomes</taxon>
        <taxon>organismal metagenomes</taxon>
    </lineage>
</organism>
<proteinExistence type="predicted"/>